<proteinExistence type="predicted"/>
<protein>
    <submittedName>
        <fullName evidence="2">Uncharacterized protein</fullName>
    </submittedName>
</protein>
<feature type="region of interest" description="Disordered" evidence="1">
    <location>
        <begin position="400"/>
        <end position="461"/>
    </location>
</feature>
<feature type="compositionally biased region" description="Basic residues" evidence="1">
    <location>
        <begin position="428"/>
        <end position="447"/>
    </location>
</feature>
<dbReference type="Proteomes" id="UP001219355">
    <property type="component" value="Chromosome 1"/>
</dbReference>
<feature type="compositionally biased region" description="Polar residues" evidence="1">
    <location>
        <begin position="165"/>
        <end position="193"/>
    </location>
</feature>
<feature type="compositionally biased region" description="Basic and acidic residues" evidence="1">
    <location>
        <begin position="319"/>
        <end position="343"/>
    </location>
</feature>
<dbReference type="AlphaFoldDB" id="A0AAF0IFG4"/>
<evidence type="ECO:0000313" key="3">
    <source>
        <dbReference type="Proteomes" id="UP001219355"/>
    </source>
</evidence>
<evidence type="ECO:0000256" key="1">
    <source>
        <dbReference type="SAM" id="MobiDB-lite"/>
    </source>
</evidence>
<feature type="region of interest" description="Disordered" evidence="1">
    <location>
        <begin position="150"/>
        <end position="212"/>
    </location>
</feature>
<evidence type="ECO:0000313" key="2">
    <source>
        <dbReference type="EMBL" id="WEW54626.1"/>
    </source>
</evidence>
<feature type="compositionally biased region" description="Polar residues" evidence="1">
    <location>
        <begin position="405"/>
        <end position="422"/>
    </location>
</feature>
<keyword evidence="3" id="KW-1185">Reference proteome</keyword>
<organism evidence="2 3">
    <name type="scientific">Emydomyces testavorans</name>
    <dbReference type="NCBI Taxonomy" id="2070801"/>
    <lineage>
        <taxon>Eukaryota</taxon>
        <taxon>Fungi</taxon>
        <taxon>Dikarya</taxon>
        <taxon>Ascomycota</taxon>
        <taxon>Pezizomycotina</taxon>
        <taxon>Eurotiomycetes</taxon>
        <taxon>Eurotiomycetidae</taxon>
        <taxon>Onygenales</taxon>
        <taxon>Nannizziopsiaceae</taxon>
        <taxon>Emydomyces</taxon>
    </lineage>
</organism>
<gene>
    <name evidence="2" type="ORF">PRK78_000046</name>
</gene>
<feature type="region of interest" description="Disordered" evidence="1">
    <location>
        <begin position="271"/>
        <end position="377"/>
    </location>
</feature>
<name>A0AAF0IFG4_9EURO</name>
<reference evidence="2" key="1">
    <citation type="submission" date="2023-03" db="EMBL/GenBank/DDBJ databases">
        <title>Emydomyces testavorans Genome Sequence.</title>
        <authorList>
            <person name="Hoyer L."/>
        </authorList>
    </citation>
    <scope>NUCLEOTIDE SEQUENCE</scope>
    <source>
        <strain evidence="2">16-2883</strain>
    </source>
</reference>
<accession>A0AAF0IFG4</accession>
<feature type="compositionally biased region" description="Polar residues" evidence="1">
    <location>
        <begin position="271"/>
        <end position="293"/>
    </location>
</feature>
<feature type="compositionally biased region" description="Basic and acidic residues" evidence="1">
    <location>
        <begin position="354"/>
        <end position="368"/>
    </location>
</feature>
<sequence length="461" mass="50158">MCKFILRQFWCGHEENQPYKICGIHNCVHLIARIHAPDICWACRLPIHSALPESSHGYNGPRDVVNDQLLEDIFKWTITPKQPVTVDPSVLAPVVSVSDLAVVAANSTTDHDVEGADGMMTQQDIILPSPFLISDGPGIDDNPLISVTPRNSNMADPTMPRVPNSGPSTPTETPVSNILNTGAGASSTHTSPPFVSDDNHPLGLGQTSPTPGAREILETVDIPGETEPFTVDADLAELVSHFAGATHHLDSPGLPEDISPSDIASAFSLHVESQQPTSEGANPQESAAESQAQPPSPHPRLSTPPKHKAVPYNFRNRRRPELDDSHVSFKTDAHRNLQERNQPRTDGSSTAMDLEARPNDKYLEERNKGTLGSRAVLGEGSVPEQLQDPLAMQLEEAMTTGIDEVSSSHNNFTNMETSSSSAPVPKQNSKKRRRKAFRLTMPKRRRTGPTPKSSNDKNDLE</sequence>
<dbReference type="EMBL" id="CP120627">
    <property type="protein sequence ID" value="WEW54626.1"/>
    <property type="molecule type" value="Genomic_DNA"/>
</dbReference>